<dbReference type="AlphaFoldDB" id="A0A2R6QVA4"/>
<gene>
    <name evidence="3" type="ORF">CEY00_Acc13164</name>
</gene>
<protein>
    <submittedName>
        <fullName evidence="3">F-box protein</fullName>
    </submittedName>
</protein>
<dbReference type="STRING" id="1590841.A0A2R6QVA4"/>
<evidence type="ECO:0000313" key="4">
    <source>
        <dbReference type="Proteomes" id="UP000241394"/>
    </source>
</evidence>
<name>A0A2R6QVA4_ACTCC</name>
<evidence type="ECO:0000259" key="2">
    <source>
        <dbReference type="Pfam" id="PF12937"/>
    </source>
</evidence>
<reference evidence="4" key="2">
    <citation type="journal article" date="2018" name="BMC Genomics">
        <title>A manually annotated Actinidia chinensis var. chinensis (kiwifruit) genome highlights the challenges associated with draft genomes and gene prediction in plants.</title>
        <authorList>
            <person name="Pilkington S.M."/>
            <person name="Crowhurst R."/>
            <person name="Hilario E."/>
            <person name="Nardozza S."/>
            <person name="Fraser L."/>
            <person name="Peng Y."/>
            <person name="Gunaseelan K."/>
            <person name="Simpson R."/>
            <person name="Tahir J."/>
            <person name="Deroles S.C."/>
            <person name="Templeton K."/>
            <person name="Luo Z."/>
            <person name="Davy M."/>
            <person name="Cheng C."/>
            <person name="McNeilage M."/>
            <person name="Scaglione D."/>
            <person name="Liu Y."/>
            <person name="Zhang Q."/>
            <person name="Datson P."/>
            <person name="De Silva N."/>
            <person name="Gardiner S.E."/>
            <person name="Bassett H."/>
            <person name="Chagne D."/>
            <person name="McCallum J."/>
            <person name="Dzierzon H."/>
            <person name="Deng C."/>
            <person name="Wang Y.Y."/>
            <person name="Barron L."/>
            <person name="Manako K."/>
            <person name="Bowen J."/>
            <person name="Foster T.M."/>
            <person name="Erridge Z.A."/>
            <person name="Tiffin H."/>
            <person name="Waite C.N."/>
            <person name="Davies K.M."/>
            <person name="Grierson E.P."/>
            <person name="Laing W.A."/>
            <person name="Kirk R."/>
            <person name="Chen X."/>
            <person name="Wood M."/>
            <person name="Montefiori M."/>
            <person name="Brummell D.A."/>
            <person name="Schwinn K.E."/>
            <person name="Catanach A."/>
            <person name="Fullerton C."/>
            <person name="Li D."/>
            <person name="Meiyalaghan S."/>
            <person name="Nieuwenhuizen N."/>
            <person name="Read N."/>
            <person name="Prakash R."/>
            <person name="Hunter D."/>
            <person name="Zhang H."/>
            <person name="McKenzie M."/>
            <person name="Knabel M."/>
            <person name="Harris A."/>
            <person name="Allan A.C."/>
            <person name="Gleave A."/>
            <person name="Chen A."/>
            <person name="Janssen B.J."/>
            <person name="Plunkett B."/>
            <person name="Ampomah-Dwamena C."/>
            <person name="Voogd C."/>
            <person name="Leif D."/>
            <person name="Lafferty D."/>
            <person name="Souleyre E.J.F."/>
            <person name="Varkonyi-Gasic E."/>
            <person name="Gambi F."/>
            <person name="Hanley J."/>
            <person name="Yao J.L."/>
            <person name="Cheung J."/>
            <person name="David K.M."/>
            <person name="Warren B."/>
            <person name="Marsh K."/>
            <person name="Snowden K.C."/>
            <person name="Lin-Wang K."/>
            <person name="Brian L."/>
            <person name="Martinez-Sanchez M."/>
            <person name="Wang M."/>
            <person name="Ileperuma N."/>
            <person name="Macnee N."/>
            <person name="Campin R."/>
            <person name="McAtee P."/>
            <person name="Drummond R.S.M."/>
            <person name="Espley R.V."/>
            <person name="Ireland H.S."/>
            <person name="Wu R."/>
            <person name="Atkinson R.G."/>
            <person name="Karunairetnam S."/>
            <person name="Bulley S."/>
            <person name="Chunkath S."/>
            <person name="Hanley Z."/>
            <person name="Storey R."/>
            <person name="Thrimawithana A.H."/>
            <person name="Thomson S."/>
            <person name="David C."/>
            <person name="Testolin R."/>
            <person name="Huang H."/>
            <person name="Hellens R.P."/>
            <person name="Schaffer R.J."/>
        </authorList>
    </citation>
    <scope>NUCLEOTIDE SEQUENCE [LARGE SCALE GENOMIC DNA]</scope>
    <source>
        <strain evidence="4">cv. Red5</strain>
    </source>
</reference>
<reference evidence="3 4" key="1">
    <citation type="submission" date="2017-07" db="EMBL/GenBank/DDBJ databases">
        <title>An improved, manually edited Actinidia chinensis var. chinensis (kiwifruit) genome highlights the challenges associated with draft genomes and gene prediction in plants.</title>
        <authorList>
            <person name="Pilkington S."/>
            <person name="Crowhurst R."/>
            <person name="Hilario E."/>
            <person name="Nardozza S."/>
            <person name="Fraser L."/>
            <person name="Peng Y."/>
            <person name="Gunaseelan K."/>
            <person name="Simpson R."/>
            <person name="Tahir J."/>
            <person name="Deroles S."/>
            <person name="Templeton K."/>
            <person name="Luo Z."/>
            <person name="Davy M."/>
            <person name="Cheng C."/>
            <person name="Mcneilage M."/>
            <person name="Scaglione D."/>
            <person name="Liu Y."/>
            <person name="Zhang Q."/>
            <person name="Datson P."/>
            <person name="De Silva N."/>
            <person name="Gardiner S."/>
            <person name="Bassett H."/>
            <person name="Chagne D."/>
            <person name="Mccallum J."/>
            <person name="Dzierzon H."/>
            <person name="Deng C."/>
            <person name="Wang Y.-Y."/>
            <person name="Barron N."/>
            <person name="Manako K."/>
            <person name="Bowen J."/>
            <person name="Foster T."/>
            <person name="Erridge Z."/>
            <person name="Tiffin H."/>
            <person name="Waite C."/>
            <person name="Davies K."/>
            <person name="Grierson E."/>
            <person name="Laing W."/>
            <person name="Kirk R."/>
            <person name="Chen X."/>
            <person name="Wood M."/>
            <person name="Montefiori M."/>
            <person name="Brummell D."/>
            <person name="Schwinn K."/>
            <person name="Catanach A."/>
            <person name="Fullerton C."/>
            <person name="Li D."/>
            <person name="Meiyalaghan S."/>
            <person name="Nieuwenhuizen N."/>
            <person name="Read N."/>
            <person name="Prakash R."/>
            <person name="Hunter D."/>
            <person name="Zhang H."/>
            <person name="Mckenzie M."/>
            <person name="Knabel M."/>
            <person name="Harris A."/>
            <person name="Allan A."/>
            <person name="Chen A."/>
            <person name="Janssen B."/>
            <person name="Plunkett B."/>
            <person name="Dwamena C."/>
            <person name="Voogd C."/>
            <person name="Leif D."/>
            <person name="Lafferty D."/>
            <person name="Souleyre E."/>
            <person name="Varkonyi-Gasic E."/>
            <person name="Gambi F."/>
            <person name="Hanley J."/>
            <person name="Yao J.-L."/>
            <person name="Cheung J."/>
            <person name="David K."/>
            <person name="Warren B."/>
            <person name="Marsh K."/>
            <person name="Snowden K."/>
            <person name="Lin-Wang K."/>
            <person name="Brian L."/>
            <person name="Martinez-Sanchez M."/>
            <person name="Wang M."/>
            <person name="Ileperuma N."/>
            <person name="Macnee N."/>
            <person name="Campin R."/>
            <person name="Mcatee P."/>
            <person name="Drummond R."/>
            <person name="Espley R."/>
            <person name="Ireland H."/>
            <person name="Wu R."/>
            <person name="Atkinson R."/>
            <person name="Karunairetnam S."/>
            <person name="Bulley S."/>
            <person name="Chunkath S."/>
            <person name="Hanley Z."/>
            <person name="Storey R."/>
            <person name="Thrimawithana A."/>
            <person name="Thomson S."/>
            <person name="David C."/>
            <person name="Testolin R."/>
        </authorList>
    </citation>
    <scope>NUCLEOTIDE SEQUENCE [LARGE SCALE GENOMIC DNA]</scope>
    <source>
        <strain evidence="4">cv. Red5</strain>
        <tissue evidence="3">Young leaf</tissue>
    </source>
</reference>
<comment type="caution">
    <text evidence="3">The sequence shown here is derived from an EMBL/GenBank/DDBJ whole genome shotgun (WGS) entry which is preliminary data.</text>
</comment>
<dbReference type="SUPFAM" id="SSF81383">
    <property type="entry name" value="F-box domain"/>
    <property type="match status" value="1"/>
</dbReference>
<evidence type="ECO:0000313" key="3">
    <source>
        <dbReference type="EMBL" id="PSS15672.1"/>
    </source>
</evidence>
<dbReference type="PANTHER" id="PTHR44259">
    <property type="entry name" value="OS07G0183000 PROTEIN-RELATED"/>
    <property type="match status" value="1"/>
</dbReference>
<dbReference type="InterPro" id="IPR050942">
    <property type="entry name" value="F-box_BR-signaling"/>
</dbReference>
<sequence>MLISSEERSQPPSPSSSDWAKLPEELLDLILCRLIQVSDYLRFSAVCKPWLSVAAQQKHLRRLRDPHKQVVPMLLMPEVEEPDDNRGRRKLYSATQNKFLKLEIQVPYRRRCSGSSHGWLATVEEDFGITLFNPFSGKSLRFPQVSPQPNYVNPTKRHLHKYEYEVLKVVLSCDPSLEPDHFVVFAIYGVFRKLAYIKPGHKSWTYIQGGIYFADAIYRLGKFYVMDCYSGVVSVDVSNNGTPQVEVAPLSAPTETSKAYIVESSSGGDLLLVQRFLAENDHSQQLVTSFFKIFKLLGLGGGGGGSVQQFAERVEIDSLGGDALFLGDNYSLAVSASNFPGCRPNCIYYTDDYDNDYMPYEPYGPRDMGIYSLEDKSFTPYYQIDTKQKRMPMPPPIWIVPTLV</sequence>
<dbReference type="Pfam" id="PF03478">
    <property type="entry name" value="Beta-prop_KIB1-4"/>
    <property type="match status" value="1"/>
</dbReference>
<organism evidence="3 4">
    <name type="scientific">Actinidia chinensis var. chinensis</name>
    <name type="common">Chinese soft-hair kiwi</name>
    <dbReference type="NCBI Taxonomy" id="1590841"/>
    <lineage>
        <taxon>Eukaryota</taxon>
        <taxon>Viridiplantae</taxon>
        <taxon>Streptophyta</taxon>
        <taxon>Embryophyta</taxon>
        <taxon>Tracheophyta</taxon>
        <taxon>Spermatophyta</taxon>
        <taxon>Magnoliopsida</taxon>
        <taxon>eudicotyledons</taxon>
        <taxon>Gunneridae</taxon>
        <taxon>Pentapetalae</taxon>
        <taxon>asterids</taxon>
        <taxon>Ericales</taxon>
        <taxon>Actinidiaceae</taxon>
        <taxon>Actinidia</taxon>
    </lineage>
</organism>
<dbReference type="OrthoDB" id="1519185at2759"/>
<dbReference type="OMA" id="FYAVDFR"/>
<dbReference type="EMBL" id="NKQK01000012">
    <property type="protein sequence ID" value="PSS15672.1"/>
    <property type="molecule type" value="Genomic_DNA"/>
</dbReference>
<accession>A0A2R6QVA4</accession>
<dbReference type="InterPro" id="IPR036047">
    <property type="entry name" value="F-box-like_dom_sf"/>
</dbReference>
<proteinExistence type="predicted"/>
<dbReference type="Gene3D" id="1.20.1280.50">
    <property type="match status" value="1"/>
</dbReference>
<feature type="domain" description="KIB1-4 beta-propeller" evidence="1">
    <location>
        <begin position="91"/>
        <end position="372"/>
    </location>
</feature>
<dbReference type="Gramene" id="PSS15672">
    <property type="protein sequence ID" value="PSS15672"/>
    <property type="gene ID" value="CEY00_Acc13164"/>
</dbReference>
<evidence type="ECO:0000259" key="1">
    <source>
        <dbReference type="Pfam" id="PF03478"/>
    </source>
</evidence>
<dbReference type="FunCoup" id="A0A2R6QVA4">
    <property type="interactions" value="191"/>
</dbReference>
<dbReference type="Pfam" id="PF12937">
    <property type="entry name" value="F-box-like"/>
    <property type="match status" value="1"/>
</dbReference>
<dbReference type="PANTHER" id="PTHR44259:SF93">
    <property type="entry name" value="PROTEIN, PUTATIVE (DUF295)-RELATED"/>
    <property type="match status" value="1"/>
</dbReference>
<dbReference type="Proteomes" id="UP000241394">
    <property type="component" value="Chromosome LG12"/>
</dbReference>
<dbReference type="InterPro" id="IPR001810">
    <property type="entry name" value="F-box_dom"/>
</dbReference>
<dbReference type="InterPro" id="IPR005174">
    <property type="entry name" value="KIB1-4_b-propeller"/>
</dbReference>
<keyword evidence="4" id="KW-1185">Reference proteome</keyword>
<feature type="domain" description="F-box" evidence="2">
    <location>
        <begin position="19"/>
        <end position="57"/>
    </location>
</feature>
<dbReference type="InParanoid" id="A0A2R6QVA4"/>